<name>A0A5A7S1H1_9NOCA</name>
<proteinExistence type="predicted"/>
<keyword evidence="1" id="KW-0472">Membrane</keyword>
<organism evidence="2 3">
    <name type="scientific">Antrihabitans cavernicola</name>
    <dbReference type="NCBI Taxonomy" id="2495913"/>
    <lineage>
        <taxon>Bacteria</taxon>
        <taxon>Bacillati</taxon>
        <taxon>Actinomycetota</taxon>
        <taxon>Actinomycetes</taxon>
        <taxon>Mycobacteriales</taxon>
        <taxon>Nocardiaceae</taxon>
        <taxon>Antrihabitans</taxon>
    </lineage>
</organism>
<dbReference type="OrthoDB" id="4480325at2"/>
<comment type="caution">
    <text evidence="2">The sequence shown here is derived from an EMBL/GenBank/DDBJ whole genome shotgun (WGS) entry which is preliminary data.</text>
</comment>
<dbReference type="RefSeq" id="WP_149433106.1">
    <property type="nucleotide sequence ID" value="NZ_VLNY01000024.1"/>
</dbReference>
<evidence type="ECO:0000256" key="1">
    <source>
        <dbReference type="SAM" id="Phobius"/>
    </source>
</evidence>
<dbReference type="Proteomes" id="UP000322244">
    <property type="component" value="Unassembled WGS sequence"/>
</dbReference>
<gene>
    <name evidence="2" type="ORF">FOY51_25610</name>
</gene>
<dbReference type="EMBL" id="VLNY01000024">
    <property type="protein sequence ID" value="KAA0017021.1"/>
    <property type="molecule type" value="Genomic_DNA"/>
</dbReference>
<sequence>MKEFVKSLVVIVVMVGVGVGLFFLGSTYLVSDPSPSAAPPPLADTAYTVNGRPTTCTDLFHQPCDFTLQYGYDMWGQHLESFVNSGVLGTYRDDIGFVASAELSLQACGVAHTTGKTFLDYLDLAHTDHPEAGSPQLFPFWNRTRQDLCPSK</sequence>
<protein>
    <submittedName>
        <fullName evidence="2">Uncharacterized protein</fullName>
    </submittedName>
</protein>
<dbReference type="AlphaFoldDB" id="A0A5A7S1H1"/>
<keyword evidence="1" id="KW-1133">Transmembrane helix</keyword>
<accession>A0A5A7S1H1</accession>
<reference evidence="2 3" key="1">
    <citation type="submission" date="2019-07" db="EMBL/GenBank/DDBJ databases">
        <title>Rhodococcus cavernicolus sp. nov., isolated from a cave.</title>
        <authorList>
            <person name="Lee S.D."/>
        </authorList>
    </citation>
    <scope>NUCLEOTIDE SEQUENCE [LARGE SCALE GENOMIC DNA]</scope>
    <source>
        <strain evidence="2 3">C1-24</strain>
    </source>
</reference>
<keyword evidence="3" id="KW-1185">Reference proteome</keyword>
<evidence type="ECO:0000313" key="2">
    <source>
        <dbReference type="EMBL" id="KAA0017021.1"/>
    </source>
</evidence>
<evidence type="ECO:0000313" key="3">
    <source>
        <dbReference type="Proteomes" id="UP000322244"/>
    </source>
</evidence>
<keyword evidence="1" id="KW-0812">Transmembrane</keyword>
<feature type="transmembrane region" description="Helical" evidence="1">
    <location>
        <begin position="7"/>
        <end position="30"/>
    </location>
</feature>